<proteinExistence type="predicted"/>
<name>A0ABV3W7F3_9BURK</name>
<protein>
    <submittedName>
        <fullName evidence="1">Uncharacterized protein</fullName>
    </submittedName>
</protein>
<sequence length="49" mass="5178">MDEALAAGGSEEHGGCAMIMPHLPDVTGLTHSMGMIVHRRCLALVHAPR</sequence>
<reference evidence="1 2" key="1">
    <citation type="submission" date="2024-07" db="EMBL/GenBank/DDBJ databases">
        <title>A survey of Mimosa microsymbionts across Brazilian biomes reveals a high diversity of Paraburkholderia nodulating endemic species, but also that Cupriavidus is common as a symbiont of widespread species.</title>
        <authorList>
            <person name="Rouws L."/>
            <person name="Barauna A."/>
            <person name="Beukes C."/>
            <person name="Rouws J.R.C."/>
            <person name="De Faria S.M."/>
            <person name="Gross E."/>
            <person name="Bueno Dos Reis Junior F."/>
            <person name="Simon M.F."/>
            <person name="Maluk M."/>
            <person name="Odee D.W."/>
            <person name="Kenicer G."/>
            <person name="Young J.P.W."/>
            <person name="Reis V.M."/>
            <person name="Zilli J."/>
            <person name="James E.K."/>
        </authorList>
    </citation>
    <scope>NUCLEOTIDE SEQUENCE [LARGE SCALE GENOMIC DNA]</scope>
    <source>
        <strain evidence="1 2">BR14375</strain>
    </source>
</reference>
<accession>A0ABV3W7F3</accession>
<evidence type="ECO:0000313" key="2">
    <source>
        <dbReference type="Proteomes" id="UP001558535"/>
    </source>
</evidence>
<keyword evidence="2" id="KW-1185">Reference proteome</keyword>
<dbReference type="Proteomes" id="UP001558535">
    <property type="component" value="Unassembled WGS sequence"/>
</dbReference>
<dbReference type="RefSeq" id="WP_310108546.1">
    <property type="nucleotide sequence ID" value="NZ_CP168530.1"/>
</dbReference>
<dbReference type="EMBL" id="JBFPKE010000001">
    <property type="protein sequence ID" value="MEX3749131.1"/>
    <property type="molecule type" value="Genomic_DNA"/>
</dbReference>
<gene>
    <name evidence="1" type="ORF">AB3X84_03820</name>
</gene>
<comment type="caution">
    <text evidence="1">The sequence shown here is derived from an EMBL/GenBank/DDBJ whole genome shotgun (WGS) entry which is preliminary data.</text>
</comment>
<organism evidence="1 2">
    <name type="scientific">Paraburkholderia phenoliruptrix</name>
    <dbReference type="NCBI Taxonomy" id="252970"/>
    <lineage>
        <taxon>Bacteria</taxon>
        <taxon>Pseudomonadati</taxon>
        <taxon>Pseudomonadota</taxon>
        <taxon>Betaproteobacteria</taxon>
        <taxon>Burkholderiales</taxon>
        <taxon>Burkholderiaceae</taxon>
        <taxon>Paraburkholderia</taxon>
    </lineage>
</organism>
<evidence type="ECO:0000313" key="1">
    <source>
        <dbReference type="EMBL" id="MEX3749131.1"/>
    </source>
</evidence>